<comment type="subunit">
    <text evidence="9">Forms a cyclic heterotetrameric complex composed of two molecules of XerC and two molecules of XerD.</text>
</comment>
<keyword evidence="8 9" id="KW-0131">Cell cycle</keyword>
<dbReference type="EMBL" id="AWFK01000001">
    <property type="protein sequence ID" value="KOA52351.1"/>
    <property type="molecule type" value="Genomic_DNA"/>
</dbReference>
<comment type="similarity">
    <text evidence="9">Belongs to the 'phage' integrase family. XerC subfamily.</text>
</comment>
<keyword evidence="6 9" id="KW-0238">DNA-binding</keyword>
<feature type="domain" description="Tyr recombinase" evidence="10">
    <location>
        <begin position="176"/>
        <end position="374"/>
    </location>
</feature>
<dbReference type="InterPro" id="IPR011010">
    <property type="entry name" value="DNA_brk_join_enz"/>
</dbReference>
<dbReference type="PROSITE" id="PS51900">
    <property type="entry name" value="CB"/>
    <property type="match status" value="1"/>
</dbReference>
<dbReference type="GO" id="GO:0007059">
    <property type="term" value="P:chromosome segregation"/>
    <property type="evidence" value="ECO:0007669"/>
    <property type="project" value="UniProtKB-UniRule"/>
</dbReference>
<evidence type="ECO:0000256" key="9">
    <source>
        <dbReference type="HAMAP-Rule" id="MF_01808"/>
    </source>
</evidence>
<organism evidence="12 13">
    <name type="scientific">Bifidobacterium animalis subsp. animalis MCC 0483</name>
    <dbReference type="NCBI Taxonomy" id="1365955"/>
    <lineage>
        <taxon>Bacteria</taxon>
        <taxon>Bacillati</taxon>
        <taxon>Actinomycetota</taxon>
        <taxon>Actinomycetes</taxon>
        <taxon>Bifidobacteriales</taxon>
        <taxon>Bifidobacteriaceae</taxon>
        <taxon>Bifidobacterium</taxon>
    </lineage>
</organism>
<comment type="subcellular location">
    <subcellularLocation>
        <location evidence="1 9">Cytoplasm</location>
    </subcellularLocation>
</comment>
<evidence type="ECO:0000256" key="5">
    <source>
        <dbReference type="ARBA" id="ARBA00022908"/>
    </source>
</evidence>
<keyword evidence="7 9" id="KW-0233">DNA recombination</keyword>
<keyword evidence="4 9" id="KW-0159">Chromosome partition</keyword>
<protein>
    <recommendedName>
        <fullName evidence="9">Tyrosine recombinase XerC</fullName>
    </recommendedName>
</protein>
<dbReference type="PANTHER" id="PTHR30349">
    <property type="entry name" value="PHAGE INTEGRASE-RELATED"/>
    <property type="match status" value="1"/>
</dbReference>
<dbReference type="Gene3D" id="1.10.150.130">
    <property type="match status" value="1"/>
</dbReference>
<feature type="active site" evidence="9">
    <location>
        <position position="232"/>
    </location>
</feature>
<dbReference type="AlphaFoldDB" id="A0AB34TBW3"/>
<dbReference type="SUPFAM" id="SSF56349">
    <property type="entry name" value="DNA breaking-rejoining enzymes"/>
    <property type="match status" value="1"/>
</dbReference>
<evidence type="ECO:0000256" key="4">
    <source>
        <dbReference type="ARBA" id="ARBA00022829"/>
    </source>
</evidence>
<dbReference type="PANTHER" id="PTHR30349:SF77">
    <property type="entry name" value="TYROSINE RECOMBINASE XERC"/>
    <property type="match status" value="1"/>
</dbReference>
<evidence type="ECO:0000313" key="12">
    <source>
        <dbReference type="EMBL" id="KOA52351.1"/>
    </source>
</evidence>
<evidence type="ECO:0000259" key="11">
    <source>
        <dbReference type="PROSITE" id="PS51900"/>
    </source>
</evidence>
<keyword evidence="3 9" id="KW-0132">Cell division</keyword>
<gene>
    <name evidence="9" type="primary">xerC</name>
    <name evidence="12" type="ORF">BAAM0483_00090</name>
</gene>
<feature type="active site" evidence="9">
    <location>
        <position position="352"/>
    </location>
</feature>
<dbReference type="NCBIfam" id="NF001399">
    <property type="entry name" value="PRK00283.1"/>
    <property type="match status" value="1"/>
</dbReference>
<dbReference type="Gene3D" id="1.10.443.10">
    <property type="entry name" value="Intergrase catalytic core"/>
    <property type="match status" value="1"/>
</dbReference>
<evidence type="ECO:0000256" key="1">
    <source>
        <dbReference type="ARBA" id="ARBA00004496"/>
    </source>
</evidence>
<proteinExistence type="inferred from homology"/>
<dbReference type="Pfam" id="PF02899">
    <property type="entry name" value="Phage_int_SAM_1"/>
    <property type="match status" value="1"/>
</dbReference>
<dbReference type="InterPro" id="IPR010998">
    <property type="entry name" value="Integrase_recombinase_N"/>
</dbReference>
<dbReference type="GO" id="GO:0009037">
    <property type="term" value="F:tyrosine-based site-specific recombinase activity"/>
    <property type="evidence" value="ECO:0007669"/>
    <property type="project" value="UniProtKB-UniRule"/>
</dbReference>
<dbReference type="InterPro" id="IPR004107">
    <property type="entry name" value="Integrase_SAM-like_N"/>
</dbReference>
<sequence length="380" mass="42386">MGGMRQSAYAYGMARYSPREIARAPSSSLHGRRFHLYAYVYGHGRVVCTDHSTGNGVCWIAQSHEMEGAMDAQVLMERFIEYLRSNRGLSEHTCMAYRGDILQCLETLDALGRGNPDDVTLDDLRMWMGRMAHTVGKTSLARKTIAVRGFFTWAYEHGMLAHNPAHALRTPKIDRNLPAVLNEDQAERLMDTVDAEAGERGSGKSKDDALKAHARALRDCAMIELLYATGMRVGELVGLDMGSFDWSNRTVRVLGKGNKTRVIPFGMPAQQAVEHWLHGGRPVFANGHSGNAVFIGVRGRRIDQRVVRQVVHEQAEQSGVPDISPHALRHSAATHMLDGGADLREVQEMLGHSSLQTTQRYTHVSIEQLKDRYRQAFPRA</sequence>
<dbReference type="GO" id="GO:0003677">
    <property type="term" value="F:DNA binding"/>
    <property type="evidence" value="ECO:0007669"/>
    <property type="project" value="UniProtKB-UniRule"/>
</dbReference>
<dbReference type="PROSITE" id="PS51898">
    <property type="entry name" value="TYR_RECOMBINASE"/>
    <property type="match status" value="1"/>
</dbReference>
<dbReference type="InterPro" id="IPR044068">
    <property type="entry name" value="CB"/>
</dbReference>
<dbReference type="Proteomes" id="UP000037239">
    <property type="component" value="Unassembled WGS sequence"/>
</dbReference>
<dbReference type="InterPro" id="IPR050090">
    <property type="entry name" value="Tyrosine_recombinase_XerCD"/>
</dbReference>
<evidence type="ECO:0000256" key="8">
    <source>
        <dbReference type="ARBA" id="ARBA00023306"/>
    </source>
</evidence>
<comment type="caution">
    <text evidence="12">The sequence shown here is derived from an EMBL/GenBank/DDBJ whole genome shotgun (WGS) entry which is preliminary data.</text>
</comment>
<reference evidence="12 13" key="1">
    <citation type="journal article" date="2015" name="Int J Genomics">
        <title>Comparative Genomics Revealed Genetic Diversity and Species/Strain-Level Differences in Carbohydrate Metabolism of Three Probiotic Bifidobacterial Species.</title>
        <authorList>
            <person name="Odamaki T."/>
            <person name="Horigome A."/>
            <person name="Sugahara H."/>
            <person name="Hashikura N."/>
            <person name="Minami J."/>
            <person name="Xiao J.Z."/>
            <person name="Abe F."/>
        </authorList>
    </citation>
    <scope>NUCLEOTIDE SEQUENCE [LARGE SCALE GENOMIC DNA]</scope>
    <source>
        <strain evidence="12 13">MCC 0483</strain>
    </source>
</reference>
<keyword evidence="2 9" id="KW-0963">Cytoplasm</keyword>
<dbReference type="HAMAP" id="MF_01808">
    <property type="entry name" value="Recomb_XerC_XerD"/>
    <property type="match status" value="1"/>
</dbReference>
<comment type="function">
    <text evidence="9">Site-specific tyrosine recombinase, which acts by catalyzing the cutting and rejoining of the recombining DNA molecules. The XerC-XerD complex is essential to convert dimers of the bacterial chromosome into monomers to permit their segregation at cell division. It also contributes to the segregational stability of plasmids.</text>
</comment>
<dbReference type="GO" id="GO:0006313">
    <property type="term" value="P:DNA transposition"/>
    <property type="evidence" value="ECO:0007669"/>
    <property type="project" value="UniProtKB-UniRule"/>
</dbReference>
<dbReference type="InterPro" id="IPR002104">
    <property type="entry name" value="Integrase_catalytic"/>
</dbReference>
<name>A0AB34TBW3_9BIFI</name>
<feature type="active site" evidence="9">
    <location>
        <position position="256"/>
    </location>
</feature>
<evidence type="ECO:0000259" key="10">
    <source>
        <dbReference type="PROSITE" id="PS51898"/>
    </source>
</evidence>
<evidence type="ECO:0000256" key="6">
    <source>
        <dbReference type="ARBA" id="ARBA00023125"/>
    </source>
</evidence>
<feature type="domain" description="Core-binding (CB)" evidence="11">
    <location>
        <begin position="70"/>
        <end position="155"/>
    </location>
</feature>
<feature type="active site" evidence="9">
    <location>
        <position position="329"/>
    </location>
</feature>
<feature type="active site" description="O-(3'-phospho-DNA)-tyrosine intermediate" evidence="9">
    <location>
        <position position="361"/>
    </location>
</feature>
<dbReference type="InterPro" id="IPR013762">
    <property type="entry name" value="Integrase-like_cat_sf"/>
</dbReference>
<dbReference type="CDD" id="cd00798">
    <property type="entry name" value="INT_XerDC_C"/>
    <property type="match status" value="1"/>
</dbReference>
<dbReference type="GO" id="GO:0051301">
    <property type="term" value="P:cell division"/>
    <property type="evidence" value="ECO:0007669"/>
    <property type="project" value="UniProtKB-KW"/>
</dbReference>
<keyword evidence="5 9" id="KW-0229">DNA integration</keyword>
<accession>A0AB34TBW3</accession>
<dbReference type="InterPro" id="IPR023009">
    <property type="entry name" value="Tyrosine_recombinase_XerC/XerD"/>
</dbReference>
<feature type="active site" evidence="9">
    <location>
        <position position="326"/>
    </location>
</feature>
<evidence type="ECO:0000313" key="13">
    <source>
        <dbReference type="Proteomes" id="UP000037239"/>
    </source>
</evidence>
<evidence type="ECO:0000256" key="3">
    <source>
        <dbReference type="ARBA" id="ARBA00022618"/>
    </source>
</evidence>
<dbReference type="GO" id="GO:0005737">
    <property type="term" value="C:cytoplasm"/>
    <property type="evidence" value="ECO:0007669"/>
    <property type="project" value="UniProtKB-SubCell"/>
</dbReference>
<evidence type="ECO:0000256" key="2">
    <source>
        <dbReference type="ARBA" id="ARBA00022490"/>
    </source>
</evidence>
<dbReference type="Pfam" id="PF00589">
    <property type="entry name" value="Phage_integrase"/>
    <property type="match status" value="1"/>
</dbReference>
<evidence type="ECO:0000256" key="7">
    <source>
        <dbReference type="ARBA" id="ARBA00023172"/>
    </source>
</evidence>